<dbReference type="Proteomes" id="UP001432027">
    <property type="component" value="Unassembled WGS sequence"/>
</dbReference>
<accession>A0AAV5U913</accession>
<evidence type="ECO:0000313" key="3">
    <source>
        <dbReference type="Proteomes" id="UP001432027"/>
    </source>
</evidence>
<gene>
    <name evidence="2" type="ORF">PENTCL1PPCAC_25066</name>
</gene>
<feature type="compositionally biased region" description="Low complexity" evidence="1">
    <location>
        <begin position="17"/>
        <end position="34"/>
    </location>
</feature>
<feature type="region of interest" description="Disordered" evidence="1">
    <location>
        <begin position="14"/>
        <end position="45"/>
    </location>
</feature>
<evidence type="ECO:0000313" key="2">
    <source>
        <dbReference type="EMBL" id="GMT02892.1"/>
    </source>
</evidence>
<name>A0AAV5U913_9BILA</name>
<keyword evidence="3" id="KW-1185">Reference proteome</keyword>
<proteinExistence type="predicted"/>
<comment type="caution">
    <text evidence="2">The sequence shown here is derived from an EMBL/GenBank/DDBJ whole genome shotgun (WGS) entry which is preliminary data.</text>
</comment>
<dbReference type="AlphaFoldDB" id="A0AAV5U913"/>
<reference evidence="2" key="1">
    <citation type="submission" date="2023-10" db="EMBL/GenBank/DDBJ databases">
        <title>Genome assembly of Pristionchus species.</title>
        <authorList>
            <person name="Yoshida K."/>
            <person name="Sommer R.J."/>
        </authorList>
    </citation>
    <scope>NUCLEOTIDE SEQUENCE</scope>
    <source>
        <strain evidence="2">RS0144</strain>
    </source>
</reference>
<evidence type="ECO:0000256" key="1">
    <source>
        <dbReference type="SAM" id="MobiDB-lite"/>
    </source>
</evidence>
<protein>
    <submittedName>
        <fullName evidence="2">Uncharacterized protein</fullName>
    </submittedName>
</protein>
<sequence length="92" mass="10119">LLLHDIYRKMRRPDTVAPPHAASVSAPAAAAAAKPPKPKTKSKRVYRGSFKAVPRVDKEPVKLSQSSIDFSLSILRAASTHKETFVCSPFYQ</sequence>
<feature type="compositionally biased region" description="Basic residues" evidence="1">
    <location>
        <begin position="36"/>
        <end position="45"/>
    </location>
</feature>
<feature type="non-terminal residue" evidence="2">
    <location>
        <position position="1"/>
    </location>
</feature>
<dbReference type="EMBL" id="BTSX01000006">
    <property type="protein sequence ID" value="GMT02892.1"/>
    <property type="molecule type" value="Genomic_DNA"/>
</dbReference>
<organism evidence="2 3">
    <name type="scientific">Pristionchus entomophagus</name>
    <dbReference type="NCBI Taxonomy" id="358040"/>
    <lineage>
        <taxon>Eukaryota</taxon>
        <taxon>Metazoa</taxon>
        <taxon>Ecdysozoa</taxon>
        <taxon>Nematoda</taxon>
        <taxon>Chromadorea</taxon>
        <taxon>Rhabditida</taxon>
        <taxon>Rhabditina</taxon>
        <taxon>Diplogasteromorpha</taxon>
        <taxon>Diplogasteroidea</taxon>
        <taxon>Neodiplogasteridae</taxon>
        <taxon>Pristionchus</taxon>
    </lineage>
</organism>